<dbReference type="EMBL" id="GFDG01000957">
    <property type="protein sequence ID" value="JAV17842.1"/>
    <property type="molecule type" value="Transcribed_RNA"/>
</dbReference>
<feature type="chain" id="PRO_5009875603" evidence="2">
    <location>
        <begin position="26"/>
        <end position="138"/>
    </location>
</feature>
<name>A0A1L8EGI6_HAEIR</name>
<protein>
    <submittedName>
        <fullName evidence="3">Putative secreted protein</fullName>
    </submittedName>
</protein>
<keyword evidence="2" id="KW-0732">Signal</keyword>
<feature type="region of interest" description="Disordered" evidence="1">
    <location>
        <begin position="88"/>
        <end position="107"/>
    </location>
</feature>
<evidence type="ECO:0000256" key="2">
    <source>
        <dbReference type="SAM" id="SignalP"/>
    </source>
</evidence>
<accession>A0A1L8EGI6</accession>
<dbReference type="AlphaFoldDB" id="A0A1L8EGI6"/>
<feature type="signal peptide" evidence="2">
    <location>
        <begin position="1"/>
        <end position="25"/>
    </location>
</feature>
<feature type="compositionally biased region" description="Basic and acidic residues" evidence="1">
    <location>
        <begin position="88"/>
        <end position="99"/>
    </location>
</feature>
<organism evidence="3">
    <name type="scientific">Haematobia irritans</name>
    <name type="common">Horn fly</name>
    <name type="synonym">Conops irritans</name>
    <dbReference type="NCBI Taxonomy" id="7368"/>
    <lineage>
        <taxon>Eukaryota</taxon>
        <taxon>Metazoa</taxon>
        <taxon>Ecdysozoa</taxon>
        <taxon>Arthropoda</taxon>
        <taxon>Hexapoda</taxon>
        <taxon>Insecta</taxon>
        <taxon>Pterygota</taxon>
        <taxon>Neoptera</taxon>
        <taxon>Endopterygota</taxon>
        <taxon>Diptera</taxon>
        <taxon>Brachycera</taxon>
        <taxon>Muscomorpha</taxon>
        <taxon>Muscoidea</taxon>
        <taxon>Muscidae</taxon>
        <taxon>Haematobia</taxon>
    </lineage>
</organism>
<proteinExistence type="predicted"/>
<sequence length="138" mass="15845">MHYITEIAFGLTILVTLMTINQISAVPVYNDIDRIILSPVGAIDRLDEDYYLSYDRSSERQSKYVNSDSLKTGYYYIDNGKIIPVSRRDINAGQRRDDSLSNSIDSSDSVDGIKFTPLVRYKETQTRRKKLFVPNFFG</sequence>
<evidence type="ECO:0000313" key="3">
    <source>
        <dbReference type="EMBL" id="JAV17842.1"/>
    </source>
</evidence>
<reference evidence="3" key="1">
    <citation type="submission" date="2017-01" db="EMBL/GenBank/DDBJ databases">
        <title>An insight into the sialome and mialome of the horn fly, Haematobia irritans.</title>
        <authorList>
            <person name="Breijo M."/>
            <person name="Boiani M."/>
            <person name="Ures X."/>
            <person name="Rocha S."/>
            <person name="Sequeira M."/>
            <person name="Ribeiro J.M."/>
        </authorList>
    </citation>
    <scope>NUCLEOTIDE SEQUENCE</scope>
</reference>
<evidence type="ECO:0000256" key="1">
    <source>
        <dbReference type="SAM" id="MobiDB-lite"/>
    </source>
</evidence>